<feature type="binding site" evidence="7">
    <location>
        <position position="234"/>
    </location>
    <ligand>
        <name>Zn(2+)</name>
        <dbReference type="ChEBI" id="CHEBI:29105"/>
    </ligand>
</feature>
<feature type="binding site" evidence="7">
    <location>
        <position position="309"/>
    </location>
    <ligand>
        <name>Fe(3+)</name>
        <dbReference type="ChEBI" id="CHEBI:29034"/>
    </ligand>
</feature>
<dbReference type="FunFam" id="3.20.20.140:FF:000007">
    <property type="entry name" value="Imidazolonepropionase"/>
    <property type="match status" value="1"/>
</dbReference>
<reference evidence="9" key="1">
    <citation type="journal article" date="2014" name="Int. J. Syst. Evol. Microbiol.">
        <title>Complete genome sequence of Corynebacterium casei LMG S-19264T (=DSM 44701T), isolated from a smear-ripened cheese.</title>
        <authorList>
            <consortium name="US DOE Joint Genome Institute (JGI-PGF)"/>
            <person name="Walter F."/>
            <person name="Albersmeier A."/>
            <person name="Kalinowski J."/>
            <person name="Ruckert C."/>
        </authorList>
    </citation>
    <scope>NUCLEOTIDE SEQUENCE</scope>
    <source>
        <strain evidence="9">CGMCC 1.15758</strain>
    </source>
</reference>
<feature type="domain" description="Amidohydrolase-related" evidence="8">
    <location>
        <begin position="57"/>
        <end position="378"/>
    </location>
</feature>
<sequence length="402" mass="44274">MYDLIIQNARLVTFDQDERILDNAALVINQGKIIDILATGSALPKAREIINHSGQLLTPGLIDCHTHLIYGGNRADEFEMRLNGASYEEIANKGGGIRSTVTATRNASLDALYHSAHRRLKQMMQYGTTTCEIKSGYGLDIDTEMKMLKVAQKLNTSKGIDIIPTFLGAHALPPEFDDKDQYIDFIITDMLPVLKKENLAHVVDGFCENIGFSHAQIKRLFTHAKELGFQLKLHAEQLSDQKGAALAAEFNALSADHLEYLALEDIAKMQAANTVAVLLPGAYYFLRETKLPPVTELLNNHVKIAIATDANPGSSPFLSLPLMMNMACTLFRMTPYQAFQATTINAAHALGIQDQKGSIEIGKCADLVLWDCEHYNQIIYDATLNYRKATIKALCSGTCAVG</sequence>
<comment type="catalytic activity">
    <reaction evidence="7">
        <text>4-imidazolone-5-propanoate + H2O = N-formimidoyl-L-glutamate</text>
        <dbReference type="Rhea" id="RHEA:23660"/>
        <dbReference type="ChEBI" id="CHEBI:15377"/>
        <dbReference type="ChEBI" id="CHEBI:58928"/>
        <dbReference type="ChEBI" id="CHEBI:77893"/>
        <dbReference type="EC" id="3.5.2.7"/>
    </reaction>
</comment>
<keyword evidence="2 7" id="KW-0479">Metal-binding</keyword>
<comment type="caution">
    <text evidence="9">The sequence shown here is derived from an EMBL/GenBank/DDBJ whole genome shotgun (WGS) entry which is preliminary data.</text>
</comment>
<feature type="binding site" evidence="7">
    <location>
        <position position="65"/>
    </location>
    <ligand>
        <name>Zn(2+)</name>
        <dbReference type="ChEBI" id="CHEBI:29105"/>
    </ligand>
</feature>
<dbReference type="GO" id="GO:0005506">
    <property type="term" value="F:iron ion binding"/>
    <property type="evidence" value="ECO:0007669"/>
    <property type="project" value="UniProtKB-UniRule"/>
</dbReference>
<feature type="binding site" evidence="7">
    <location>
        <position position="67"/>
    </location>
    <ligand>
        <name>Zn(2+)</name>
        <dbReference type="ChEBI" id="CHEBI:29105"/>
    </ligand>
</feature>
<dbReference type="HAMAP" id="MF_00372">
    <property type="entry name" value="HutI"/>
    <property type="match status" value="1"/>
</dbReference>
<dbReference type="OrthoDB" id="5687299at2"/>
<comment type="subcellular location">
    <subcellularLocation>
        <location evidence="7">Cytoplasm</location>
    </subcellularLocation>
</comment>
<feature type="binding site" evidence="7">
    <location>
        <position position="314"/>
    </location>
    <ligand>
        <name>4-imidazolone-5-propanoate</name>
        <dbReference type="ChEBI" id="CHEBI:77893"/>
    </ligand>
</feature>
<keyword evidence="10" id="KW-1185">Reference proteome</keyword>
<keyword evidence="5 7" id="KW-0862">Zinc</keyword>
<dbReference type="SUPFAM" id="SSF51556">
    <property type="entry name" value="Metallo-dependent hydrolases"/>
    <property type="match status" value="1"/>
</dbReference>
<keyword evidence="3 7" id="KW-0378">Hydrolase</keyword>
<evidence type="ECO:0000256" key="7">
    <source>
        <dbReference type="HAMAP-Rule" id="MF_00372"/>
    </source>
</evidence>
<feature type="binding site" evidence="7">
    <location>
        <position position="137"/>
    </location>
    <ligand>
        <name>4-imidazolone-5-propanoate</name>
        <dbReference type="ChEBI" id="CHEBI:77893"/>
    </ligand>
</feature>
<keyword evidence="4 7" id="KW-0369">Histidine metabolism</keyword>
<dbReference type="NCBIfam" id="TIGR01224">
    <property type="entry name" value="hutI"/>
    <property type="match status" value="1"/>
</dbReference>
<dbReference type="CDD" id="cd01296">
    <property type="entry name" value="Imidazolone-5PH"/>
    <property type="match status" value="1"/>
</dbReference>
<dbReference type="RefSeq" id="WP_117003751.1">
    <property type="nucleotide sequence ID" value="NZ_BMJS01000040.1"/>
</dbReference>
<dbReference type="Proteomes" id="UP000636949">
    <property type="component" value="Unassembled WGS sequence"/>
</dbReference>
<protein>
    <recommendedName>
        <fullName evidence="1 7">Imidazolonepropionase</fullName>
        <ecNumber evidence="1 7">3.5.2.7</ecNumber>
    </recommendedName>
    <alternativeName>
        <fullName evidence="7">Imidazolone-5-propionate hydrolase</fullName>
    </alternativeName>
</protein>
<feature type="binding site" evidence="7">
    <location>
        <position position="309"/>
    </location>
    <ligand>
        <name>Zn(2+)</name>
        <dbReference type="ChEBI" id="CHEBI:29105"/>
    </ligand>
</feature>
<accession>A0A8J2Z6S0</accession>
<dbReference type="InterPro" id="IPR032466">
    <property type="entry name" value="Metal_Hydrolase"/>
</dbReference>
<dbReference type="Gene3D" id="2.30.40.10">
    <property type="entry name" value="Urease, subunit C, domain 1"/>
    <property type="match status" value="1"/>
</dbReference>
<comment type="cofactor">
    <cofactor evidence="7">
        <name>Zn(2+)</name>
        <dbReference type="ChEBI" id="CHEBI:29105"/>
    </cofactor>
    <cofactor evidence="7">
        <name>Fe(3+)</name>
        <dbReference type="ChEBI" id="CHEBI:29034"/>
    </cofactor>
    <text evidence="7">Binds 1 zinc or iron ion per subunit.</text>
</comment>
<evidence type="ECO:0000313" key="10">
    <source>
        <dbReference type="Proteomes" id="UP000636949"/>
    </source>
</evidence>
<feature type="binding site" evidence="7">
    <location>
        <position position="234"/>
    </location>
    <ligand>
        <name>Fe(3+)</name>
        <dbReference type="ChEBI" id="CHEBI:29034"/>
    </ligand>
</feature>
<dbReference type="EMBL" id="BMJS01000040">
    <property type="protein sequence ID" value="GGG06201.1"/>
    <property type="molecule type" value="Genomic_DNA"/>
</dbReference>
<dbReference type="EC" id="3.5.2.7" evidence="1 7"/>
<feature type="binding site" evidence="7">
    <location>
        <position position="67"/>
    </location>
    <ligand>
        <name>Fe(3+)</name>
        <dbReference type="ChEBI" id="CHEBI:29034"/>
    </ligand>
</feature>
<dbReference type="SUPFAM" id="SSF51338">
    <property type="entry name" value="Composite domain of metallo-dependent hydrolases"/>
    <property type="match status" value="1"/>
</dbReference>
<dbReference type="InterPro" id="IPR006680">
    <property type="entry name" value="Amidohydro-rel"/>
</dbReference>
<feature type="binding site" evidence="7">
    <location>
        <position position="137"/>
    </location>
    <ligand>
        <name>N-formimidoyl-L-glutamate</name>
        <dbReference type="ChEBI" id="CHEBI:58928"/>
    </ligand>
</feature>
<dbReference type="UniPathway" id="UPA00379">
    <property type="reaction ID" value="UER00551"/>
</dbReference>
<feature type="binding site" evidence="7">
    <location>
        <position position="170"/>
    </location>
    <ligand>
        <name>4-imidazolone-5-propanoate</name>
        <dbReference type="ChEBI" id="CHEBI:77893"/>
    </ligand>
</feature>
<dbReference type="GO" id="GO:0050480">
    <property type="term" value="F:imidazolonepropionase activity"/>
    <property type="evidence" value="ECO:0007669"/>
    <property type="project" value="UniProtKB-UniRule"/>
</dbReference>
<dbReference type="GO" id="GO:0019556">
    <property type="term" value="P:L-histidine catabolic process to glutamate and formamide"/>
    <property type="evidence" value="ECO:0007669"/>
    <property type="project" value="UniProtKB-UniRule"/>
</dbReference>
<dbReference type="Gene3D" id="3.20.20.140">
    <property type="entry name" value="Metal-dependent hydrolases"/>
    <property type="match status" value="1"/>
</dbReference>
<feature type="binding site" evidence="7">
    <location>
        <position position="65"/>
    </location>
    <ligand>
        <name>Fe(3+)</name>
        <dbReference type="ChEBI" id="CHEBI:29034"/>
    </ligand>
</feature>
<proteinExistence type="inferred from homology"/>
<feature type="binding site" evidence="7">
    <location>
        <position position="313"/>
    </location>
    <ligand>
        <name>N-formimidoyl-L-glutamate</name>
        <dbReference type="ChEBI" id="CHEBI:58928"/>
    </ligand>
</feature>
<evidence type="ECO:0000256" key="5">
    <source>
        <dbReference type="ARBA" id="ARBA00022833"/>
    </source>
</evidence>
<dbReference type="AlphaFoldDB" id="A0A8J2Z6S0"/>
<comment type="function">
    <text evidence="7">Catalyzes the hydrolytic cleavage of the carbon-nitrogen bond in imidazolone-5-propanoate to yield N-formimidoyl-L-glutamate. It is the third step in the universal histidine degradation pathway.</text>
</comment>
<dbReference type="InterPro" id="IPR005920">
    <property type="entry name" value="HutI"/>
</dbReference>
<feature type="binding site" evidence="7">
    <location>
        <position position="311"/>
    </location>
    <ligand>
        <name>N-formimidoyl-L-glutamate</name>
        <dbReference type="ChEBI" id="CHEBI:58928"/>
    </ligand>
</feature>
<evidence type="ECO:0000256" key="3">
    <source>
        <dbReference type="ARBA" id="ARBA00022801"/>
    </source>
</evidence>
<dbReference type="Pfam" id="PF01979">
    <property type="entry name" value="Amidohydro_1"/>
    <property type="match status" value="1"/>
</dbReference>
<dbReference type="InterPro" id="IPR011059">
    <property type="entry name" value="Metal-dep_hydrolase_composite"/>
</dbReference>
<name>A0A8J2Z6S0_9GAMM</name>
<dbReference type="GO" id="GO:0008270">
    <property type="term" value="F:zinc ion binding"/>
    <property type="evidence" value="ECO:0007669"/>
    <property type="project" value="UniProtKB-UniRule"/>
</dbReference>
<organism evidence="9 10">
    <name type="scientific">Cysteiniphilum litorale</name>
    <dbReference type="NCBI Taxonomy" id="2056700"/>
    <lineage>
        <taxon>Bacteria</taxon>
        <taxon>Pseudomonadati</taxon>
        <taxon>Pseudomonadota</taxon>
        <taxon>Gammaproteobacteria</taxon>
        <taxon>Thiotrichales</taxon>
        <taxon>Fastidiosibacteraceae</taxon>
        <taxon>Cysteiniphilum</taxon>
    </lineage>
</organism>
<evidence type="ECO:0000259" key="8">
    <source>
        <dbReference type="Pfam" id="PF01979"/>
    </source>
</evidence>
<reference evidence="9" key="2">
    <citation type="submission" date="2020-09" db="EMBL/GenBank/DDBJ databases">
        <authorList>
            <person name="Sun Q."/>
            <person name="Zhou Y."/>
        </authorList>
    </citation>
    <scope>NUCLEOTIDE SEQUENCE</scope>
    <source>
        <strain evidence="9">CGMCC 1.15758</strain>
    </source>
</reference>
<evidence type="ECO:0000256" key="4">
    <source>
        <dbReference type="ARBA" id="ARBA00022808"/>
    </source>
</evidence>
<comment type="similarity">
    <text evidence="7">Belongs to the metallo-dependent hydrolases superfamily. HutI family.</text>
</comment>
<evidence type="ECO:0000256" key="1">
    <source>
        <dbReference type="ARBA" id="ARBA00012864"/>
    </source>
</evidence>
<comment type="pathway">
    <text evidence="7">Amino-acid degradation; L-histidine degradation into L-glutamate; N-formimidoyl-L-glutamate from L-histidine: step 3/3.</text>
</comment>
<feature type="binding site" evidence="7">
    <location>
        <position position="237"/>
    </location>
    <ligand>
        <name>4-imidazolone-5-propanoate</name>
        <dbReference type="ChEBI" id="CHEBI:77893"/>
    </ligand>
</feature>
<dbReference type="PANTHER" id="PTHR42752">
    <property type="entry name" value="IMIDAZOLONEPROPIONASE"/>
    <property type="match status" value="1"/>
</dbReference>
<evidence type="ECO:0000256" key="6">
    <source>
        <dbReference type="ARBA" id="ARBA00023004"/>
    </source>
</evidence>
<evidence type="ECO:0000313" key="9">
    <source>
        <dbReference type="EMBL" id="GGG06201.1"/>
    </source>
</evidence>
<keyword evidence="6 7" id="KW-0408">Iron</keyword>
<dbReference type="GO" id="GO:0019557">
    <property type="term" value="P:L-histidine catabolic process to glutamate and formate"/>
    <property type="evidence" value="ECO:0007669"/>
    <property type="project" value="UniProtKB-UniPathway"/>
</dbReference>
<keyword evidence="7" id="KW-0963">Cytoplasm</keyword>
<dbReference type="GO" id="GO:0005737">
    <property type="term" value="C:cytoplasm"/>
    <property type="evidence" value="ECO:0007669"/>
    <property type="project" value="UniProtKB-SubCell"/>
</dbReference>
<feature type="binding site" evidence="7">
    <location>
        <position position="74"/>
    </location>
    <ligand>
        <name>4-imidazolone-5-propanoate</name>
        <dbReference type="ChEBI" id="CHEBI:77893"/>
    </ligand>
</feature>
<dbReference type="PANTHER" id="PTHR42752:SF1">
    <property type="entry name" value="IMIDAZOLONEPROPIONASE-RELATED"/>
    <property type="match status" value="1"/>
</dbReference>
<gene>
    <name evidence="7 9" type="primary">hutI</name>
    <name evidence="9" type="ORF">GCM10010995_24620</name>
</gene>
<evidence type="ECO:0000256" key="2">
    <source>
        <dbReference type="ARBA" id="ARBA00022723"/>
    </source>
</evidence>